<gene>
    <name evidence="5" type="ORF">EYC80_006068</name>
</gene>
<reference evidence="5 6" key="1">
    <citation type="submission" date="2019-06" db="EMBL/GenBank/DDBJ databases">
        <title>Genome Sequence of the Brown Rot Fungal Pathogen Monilinia laxa.</title>
        <authorList>
            <person name="De Miccolis Angelini R.M."/>
            <person name="Landi L."/>
            <person name="Abate D."/>
            <person name="Pollastro S."/>
            <person name="Romanazzi G."/>
            <person name="Faretra F."/>
        </authorList>
    </citation>
    <scope>NUCLEOTIDE SEQUENCE [LARGE SCALE GENOMIC DNA]</scope>
    <source>
        <strain evidence="5 6">Mlax316</strain>
    </source>
</reference>
<dbReference type="InterPro" id="IPR010754">
    <property type="entry name" value="OPA3-like"/>
</dbReference>
<comment type="similarity">
    <text evidence="1">Belongs to the OPA3 family.</text>
</comment>
<feature type="region of interest" description="Disordered" evidence="4">
    <location>
        <begin position="64"/>
        <end position="83"/>
    </location>
</feature>
<dbReference type="Proteomes" id="UP000326757">
    <property type="component" value="Unassembled WGS sequence"/>
</dbReference>
<accession>A0A5N6KHK4</accession>
<evidence type="ECO:0000313" key="6">
    <source>
        <dbReference type="Proteomes" id="UP000326757"/>
    </source>
</evidence>
<dbReference type="GO" id="GO:0019216">
    <property type="term" value="P:regulation of lipid metabolic process"/>
    <property type="evidence" value="ECO:0007669"/>
    <property type="project" value="TreeGrafter"/>
</dbReference>
<dbReference type="AlphaFoldDB" id="A0A5N6KHK4"/>
<dbReference type="Pfam" id="PF07047">
    <property type="entry name" value="OPA3"/>
    <property type="match status" value="1"/>
</dbReference>
<dbReference type="OrthoDB" id="2129069at2759"/>
<protein>
    <submittedName>
        <fullName evidence="5">Uncharacterized protein</fullName>
    </submittedName>
</protein>
<evidence type="ECO:0000256" key="3">
    <source>
        <dbReference type="SAM" id="Coils"/>
    </source>
</evidence>
<dbReference type="EMBL" id="VIGI01000003">
    <property type="protein sequence ID" value="KAB8302709.1"/>
    <property type="molecule type" value="Genomic_DNA"/>
</dbReference>
<dbReference type="PANTHER" id="PTHR12499:SF0">
    <property type="entry name" value="OPTIC ATROPHY 3 PROTEIN"/>
    <property type="match status" value="1"/>
</dbReference>
<keyword evidence="6" id="KW-1185">Reference proteome</keyword>
<dbReference type="PANTHER" id="PTHR12499">
    <property type="entry name" value="OPTIC ATROPHY 3 PROTEIN OPA3"/>
    <property type="match status" value="1"/>
</dbReference>
<keyword evidence="2 3" id="KW-0175">Coiled coil</keyword>
<evidence type="ECO:0000256" key="1">
    <source>
        <dbReference type="ARBA" id="ARBA00007584"/>
    </source>
</evidence>
<feature type="coiled-coil region" evidence="3">
    <location>
        <begin position="149"/>
        <end position="190"/>
    </location>
</feature>
<sequence>MVALPLFKLGSLFVRHISKYGANWIKRQAHEHERFRAIAAIGGQAMHQWNMRIQVNLLRDKQAEKRAREKAETPTVKTEEQTKAEEAARKAHHYNQENISVWRRKFRPLTETRAVDLFADVIGDTFILSVAISLLMYEYIKQQSKPDPNAEKLAELQKLEEELNLRQKELEEAQKKQQERVEVLEQVLEEIKSGGAHPLVDGRGLLYVYGYRYGYGYGYIGEPIGRNTFADLDMGKSPLPHSDPIGRVGIVPRAQSIASGRGLIGVGEQGTINTHDLSIPIPSTKGEQQFFRVLLLSPSDMKSSTNASARIERLDHQSGGRNVGIIFLLHENGGSENGMKEYMNLQLSLMATSKMPILPLASVSQLLTALQSFQRQLCIVPSPRKVDAQYELLPFSNVGSAMTEHTRNILSDICHSIPELAGIATTSDGQEQLREWLSEPSLNSAQKIIDFWKREYLFDELQNQPMFPLSYIFCSSQIQTHTYIQSINRTSTNTT</sequence>
<dbReference type="GO" id="GO:0005739">
    <property type="term" value="C:mitochondrion"/>
    <property type="evidence" value="ECO:0007669"/>
    <property type="project" value="TreeGrafter"/>
</dbReference>
<evidence type="ECO:0000256" key="4">
    <source>
        <dbReference type="SAM" id="MobiDB-lite"/>
    </source>
</evidence>
<name>A0A5N6KHK4_MONLA</name>
<evidence type="ECO:0000256" key="2">
    <source>
        <dbReference type="ARBA" id="ARBA00023054"/>
    </source>
</evidence>
<comment type="caution">
    <text evidence="5">The sequence shown here is derived from an EMBL/GenBank/DDBJ whole genome shotgun (WGS) entry which is preliminary data.</text>
</comment>
<proteinExistence type="inferred from homology"/>
<evidence type="ECO:0000313" key="5">
    <source>
        <dbReference type="EMBL" id="KAB8302709.1"/>
    </source>
</evidence>
<organism evidence="5 6">
    <name type="scientific">Monilinia laxa</name>
    <name type="common">Brown rot fungus</name>
    <name type="synonym">Sclerotinia laxa</name>
    <dbReference type="NCBI Taxonomy" id="61186"/>
    <lineage>
        <taxon>Eukaryota</taxon>
        <taxon>Fungi</taxon>
        <taxon>Dikarya</taxon>
        <taxon>Ascomycota</taxon>
        <taxon>Pezizomycotina</taxon>
        <taxon>Leotiomycetes</taxon>
        <taxon>Helotiales</taxon>
        <taxon>Sclerotiniaceae</taxon>
        <taxon>Monilinia</taxon>
    </lineage>
</organism>